<dbReference type="AlphaFoldDB" id="A0A7R9A408"/>
<dbReference type="EMBL" id="CAJPEV010001246">
    <property type="protein sequence ID" value="CAG0891597.1"/>
    <property type="molecule type" value="Genomic_DNA"/>
</dbReference>
<dbReference type="Gene3D" id="3.10.20.90">
    <property type="entry name" value="Phosphatidylinositol 3-kinase Catalytic Subunit, Chain A, domain 1"/>
    <property type="match status" value="1"/>
</dbReference>
<organism evidence="3">
    <name type="scientific">Darwinula stevensoni</name>
    <dbReference type="NCBI Taxonomy" id="69355"/>
    <lineage>
        <taxon>Eukaryota</taxon>
        <taxon>Metazoa</taxon>
        <taxon>Ecdysozoa</taxon>
        <taxon>Arthropoda</taxon>
        <taxon>Crustacea</taxon>
        <taxon>Oligostraca</taxon>
        <taxon>Ostracoda</taxon>
        <taxon>Podocopa</taxon>
        <taxon>Podocopida</taxon>
        <taxon>Darwinulocopina</taxon>
        <taxon>Darwinuloidea</taxon>
        <taxon>Darwinulidae</taxon>
        <taxon>Darwinula</taxon>
    </lineage>
</organism>
<dbReference type="SUPFAM" id="SSF54277">
    <property type="entry name" value="CAD &amp; PB1 domains"/>
    <property type="match status" value="1"/>
</dbReference>
<sequence>MGSSGLGLPVPIPAERSSFRPQTGPMQKLAVSNQAGCARQQAEKERHIRLPPRIFVRFIRPNHDKHTCFTMKMLPTFKEFQDTLRHHCKLLVESDGDPTAREAIEGIKSFITIMGALDAPEPKWDDSQSLQISYIDEEGDEIMVNTEDEFEEMKRVDEKFQKVRSMLQVRVTPKPNAKRVDDSQVLLRALGSTQAGREYMEAKGGEKTEKRSLDPPREGTEGGCARCGTLEKRLSQVEEKLKQTEEGFSAVITGYKQFTEELVTGLIERMKGEVREEIREAIRSELSSIHASGPHSTSGSRIENEGQTMEDDGHKPPPADVQQEMKELRAWIEDSLTMAESMEGKGIVEDVEEVEDMVSNWSGDGEDFEVIPIPDCFTLGDESSLHSTATAFGEEELEAPLKTEAIKIPLPTYGGDSRGDTRTFVTPANTPNQASLSTSMVDTEAIIHSVTALAAEQAEQVERVEQSHAQELQDEGPNTGSSKESNQENSLPNRKKDPMEDLVEMGFANRERNKELLRLYDNDLTAVINALVSEQTAPDMHFVADRVEEEEEEEEEEEARRAAHSRDVRLRERSE</sequence>
<feature type="compositionally biased region" description="Basic and acidic residues" evidence="1">
    <location>
        <begin position="558"/>
        <end position="575"/>
    </location>
</feature>
<feature type="compositionally biased region" description="Basic and acidic residues" evidence="1">
    <location>
        <begin position="198"/>
        <end position="220"/>
    </location>
</feature>
<dbReference type="Proteomes" id="UP000677054">
    <property type="component" value="Unassembled WGS sequence"/>
</dbReference>
<gene>
    <name evidence="3" type="ORF">DSTB1V02_LOCUS6657</name>
</gene>
<feature type="compositionally biased region" description="Polar residues" evidence="1">
    <location>
        <begin position="289"/>
        <end position="307"/>
    </location>
</feature>
<dbReference type="InterPro" id="IPR009060">
    <property type="entry name" value="UBA-like_sf"/>
</dbReference>
<accession>A0A7R9A408</accession>
<feature type="region of interest" description="Disordered" evidence="1">
    <location>
        <begin position="410"/>
        <end position="437"/>
    </location>
</feature>
<dbReference type="CDD" id="cd05992">
    <property type="entry name" value="PB1"/>
    <property type="match status" value="1"/>
</dbReference>
<evidence type="ECO:0000313" key="4">
    <source>
        <dbReference type="Proteomes" id="UP000677054"/>
    </source>
</evidence>
<feature type="compositionally biased region" description="Acidic residues" evidence="1">
    <location>
        <begin position="547"/>
        <end position="557"/>
    </location>
</feature>
<feature type="compositionally biased region" description="Polar residues" evidence="1">
    <location>
        <begin position="476"/>
        <end position="492"/>
    </location>
</feature>
<feature type="region of interest" description="Disordered" evidence="1">
    <location>
        <begin position="289"/>
        <end position="318"/>
    </location>
</feature>
<keyword evidence="4" id="KW-1185">Reference proteome</keyword>
<dbReference type="InterPro" id="IPR015940">
    <property type="entry name" value="UBA"/>
</dbReference>
<dbReference type="Gene3D" id="1.10.8.10">
    <property type="entry name" value="DNA helicase RuvA subunit, C-terminal domain"/>
    <property type="match status" value="1"/>
</dbReference>
<evidence type="ECO:0000313" key="3">
    <source>
        <dbReference type="EMBL" id="CAD7246814.1"/>
    </source>
</evidence>
<dbReference type="SUPFAM" id="SSF46934">
    <property type="entry name" value="UBA-like"/>
    <property type="match status" value="1"/>
</dbReference>
<proteinExistence type="predicted"/>
<dbReference type="PANTHER" id="PTHR20930">
    <property type="entry name" value="OVARIAN CARCINOMA ANTIGEN CA125-RELATED"/>
    <property type="match status" value="1"/>
</dbReference>
<evidence type="ECO:0000256" key="1">
    <source>
        <dbReference type="SAM" id="MobiDB-lite"/>
    </source>
</evidence>
<feature type="region of interest" description="Disordered" evidence="1">
    <location>
        <begin position="197"/>
        <end position="224"/>
    </location>
</feature>
<feature type="region of interest" description="Disordered" evidence="1">
    <location>
        <begin position="458"/>
        <end position="499"/>
    </location>
</feature>
<feature type="region of interest" description="Disordered" evidence="1">
    <location>
        <begin position="546"/>
        <end position="575"/>
    </location>
</feature>
<dbReference type="PANTHER" id="PTHR20930:SF0">
    <property type="entry name" value="PROTEIN ILRUN"/>
    <property type="match status" value="1"/>
</dbReference>
<feature type="domain" description="UBA" evidence="2">
    <location>
        <begin position="493"/>
        <end position="534"/>
    </location>
</feature>
<protein>
    <recommendedName>
        <fullName evidence="2">UBA domain-containing protein</fullName>
    </recommendedName>
</protein>
<reference evidence="3" key="1">
    <citation type="submission" date="2020-11" db="EMBL/GenBank/DDBJ databases">
        <authorList>
            <person name="Tran Van P."/>
        </authorList>
    </citation>
    <scope>NUCLEOTIDE SEQUENCE</scope>
</reference>
<evidence type="ECO:0000259" key="2">
    <source>
        <dbReference type="PROSITE" id="PS50030"/>
    </source>
</evidence>
<name>A0A7R9A408_9CRUS</name>
<feature type="region of interest" description="Disordered" evidence="1">
    <location>
        <begin position="1"/>
        <end position="24"/>
    </location>
</feature>
<feature type="compositionally biased region" description="Polar residues" evidence="1">
    <location>
        <begin position="423"/>
        <end position="437"/>
    </location>
</feature>
<dbReference type="PROSITE" id="PS50030">
    <property type="entry name" value="UBA"/>
    <property type="match status" value="1"/>
</dbReference>
<dbReference type="EMBL" id="LR900763">
    <property type="protein sequence ID" value="CAD7246814.1"/>
    <property type="molecule type" value="Genomic_DNA"/>
</dbReference>